<sequence length="200" mass="23375">MYKNPQYNYRVGLKSWQKLLQTVQRLRSIAHCKTKQKPVEFICRNSLLEKLQLTKSFDLHQQMPRAQFDSGKLQNCGLRSDPIEVKQHQSQSIFNASCDNIELEFYDLILRKFLRVEKFLKESRGQSCENLNTKLKQEKKKRPECEIEHPQDAVESCRIEIEQKFNPSTVDKKICKFACPFTSRAAILANFLLQAAFASN</sequence>
<gene>
    <name evidence="1" type="ORF">WN51_11220</name>
</gene>
<evidence type="ECO:0000313" key="2">
    <source>
        <dbReference type="Proteomes" id="UP000053105"/>
    </source>
</evidence>
<dbReference type="EMBL" id="KQ435745">
    <property type="protein sequence ID" value="KOX76587.1"/>
    <property type="molecule type" value="Genomic_DNA"/>
</dbReference>
<reference evidence="1 2" key="1">
    <citation type="submission" date="2015-07" db="EMBL/GenBank/DDBJ databases">
        <title>The genome of Melipona quadrifasciata.</title>
        <authorList>
            <person name="Pan H."/>
            <person name="Kapheim K."/>
        </authorList>
    </citation>
    <scope>NUCLEOTIDE SEQUENCE [LARGE SCALE GENOMIC DNA]</scope>
    <source>
        <strain evidence="1">0111107301</strain>
        <tissue evidence="1">Whole body</tissue>
    </source>
</reference>
<protein>
    <submittedName>
        <fullName evidence="1">Uncharacterized protein</fullName>
    </submittedName>
</protein>
<evidence type="ECO:0000313" key="1">
    <source>
        <dbReference type="EMBL" id="KOX76587.1"/>
    </source>
</evidence>
<dbReference type="AlphaFoldDB" id="A0A0M9A3Q4"/>
<accession>A0A0M9A3Q4</accession>
<name>A0A0M9A3Q4_9HYME</name>
<proteinExistence type="predicted"/>
<dbReference type="Proteomes" id="UP000053105">
    <property type="component" value="Unassembled WGS sequence"/>
</dbReference>
<keyword evidence="2" id="KW-1185">Reference proteome</keyword>
<organism evidence="1 2">
    <name type="scientific">Melipona quadrifasciata</name>
    <dbReference type="NCBI Taxonomy" id="166423"/>
    <lineage>
        <taxon>Eukaryota</taxon>
        <taxon>Metazoa</taxon>
        <taxon>Ecdysozoa</taxon>
        <taxon>Arthropoda</taxon>
        <taxon>Hexapoda</taxon>
        <taxon>Insecta</taxon>
        <taxon>Pterygota</taxon>
        <taxon>Neoptera</taxon>
        <taxon>Endopterygota</taxon>
        <taxon>Hymenoptera</taxon>
        <taxon>Apocrita</taxon>
        <taxon>Aculeata</taxon>
        <taxon>Apoidea</taxon>
        <taxon>Anthophila</taxon>
        <taxon>Apidae</taxon>
        <taxon>Melipona</taxon>
    </lineage>
</organism>